<comment type="caution">
    <text evidence="6">Lacks conserved residue(s) required for the propagation of feature annotation.</text>
</comment>
<evidence type="ECO:0000256" key="3">
    <source>
        <dbReference type="ARBA" id="ARBA00022688"/>
    </source>
</evidence>
<dbReference type="EMBL" id="JBHFFA010000006">
    <property type="protein sequence ID" value="KAL2623414.1"/>
    <property type="molecule type" value="Genomic_DNA"/>
</dbReference>
<accession>A0ABD1Y9H8</accession>
<keyword evidence="6" id="KW-0496">Mitochondrion</keyword>
<comment type="subcellular location">
    <subcellularLocation>
        <location evidence="6">Mitochondrion inner membrane</location>
        <topology evidence="6">Peripheral membrane protein</topology>
        <orientation evidence="6">Matrix side</orientation>
    </subcellularLocation>
</comment>
<keyword evidence="1 6" id="KW-0489">Methyltransferase</keyword>
<comment type="caution">
    <text evidence="8">The sequence shown here is derived from an EMBL/GenBank/DDBJ whole genome shotgun (WGS) entry which is preliminary data.</text>
</comment>
<feature type="binding site" evidence="6">
    <location>
        <position position="141"/>
    </location>
    <ligand>
        <name>S-adenosyl-L-methionine</name>
        <dbReference type="ChEBI" id="CHEBI:59789"/>
    </ligand>
</feature>
<feature type="binding site" evidence="6">
    <location>
        <begin position="171"/>
        <end position="172"/>
    </location>
    <ligand>
        <name>S-adenosyl-L-methionine</name>
        <dbReference type="ChEBI" id="CHEBI:59789"/>
    </ligand>
</feature>
<dbReference type="GO" id="GO:0032259">
    <property type="term" value="P:methylation"/>
    <property type="evidence" value="ECO:0007669"/>
    <property type="project" value="UniProtKB-KW"/>
</dbReference>
<dbReference type="PROSITE" id="PS51608">
    <property type="entry name" value="SAM_MT_UBIE"/>
    <property type="match status" value="1"/>
</dbReference>
<comment type="catalytic activity">
    <reaction evidence="6">
        <text>a 2-methoxy-6-(all-trans-polyprenyl)benzene-1,4-diol + S-adenosyl-L-methionine = a 5-methoxy-2-methyl-3-(all-trans-polyprenyl)benzene-1,4-diol + S-adenosyl-L-homocysteine + H(+)</text>
        <dbReference type="Rhea" id="RHEA:28286"/>
        <dbReference type="Rhea" id="RHEA-COMP:10858"/>
        <dbReference type="Rhea" id="RHEA-COMP:10859"/>
        <dbReference type="ChEBI" id="CHEBI:15378"/>
        <dbReference type="ChEBI" id="CHEBI:57856"/>
        <dbReference type="ChEBI" id="CHEBI:59789"/>
        <dbReference type="ChEBI" id="CHEBI:84166"/>
        <dbReference type="ChEBI" id="CHEBI:84167"/>
        <dbReference type="EC" id="2.1.1.201"/>
    </reaction>
</comment>
<dbReference type="FunFam" id="3.40.50.150:FF:000064">
    <property type="entry name" value="2-methoxy-6-polyprenyl-1,4-benzoquinol methylase, mitochondrial"/>
    <property type="match status" value="1"/>
</dbReference>
<gene>
    <name evidence="6" type="primary">COQ5</name>
    <name evidence="8" type="ORF">R1flu_003619</name>
</gene>
<reference evidence="8 9" key="1">
    <citation type="submission" date="2024-09" db="EMBL/GenBank/DDBJ databases">
        <title>Chromosome-scale assembly of Riccia fluitans.</title>
        <authorList>
            <person name="Paukszto L."/>
            <person name="Sawicki J."/>
            <person name="Karawczyk K."/>
            <person name="Piernik-Szablinska J."/>
            <person name="Szczecinska M."/>
            <person name="Mazdziarz M."/>
        </authorList>
    </citation>
    <scope>NUCLEOTIDE SEQUENCE [LARGE SCALE GENOMIC DNA]</scope>
    <source>
        <strain evidence="8">Rf_01</strain>
        <tissue evidence="8">Aerial parts of the thallus</tissue>
    </source>
</reference>
<evidence type="ECO:0000256" key="4">
    <source>
        <dbReference type="ARBA" id="ARBA00022691"/>
    </source>
</evidence>
<evidence type="ECO:0000256" key="2">
    <source>
        <dbReference type="ARBA" id="ARBA00022679"/>
    </source>
</evidence>
<dbReference type="HAMAP" id="MF_01813">
    <property type="entry name" value="MenG_UbiE_methyltr"/>
    <property type="match status" value="1"/>
</dbReference>
<dbReference type="PROSITE" id="PS01184">
    <property type="entry name" value="UBIE_2"/>
    <property type="match status" value="1"/>
</dbReference>
<dbReference type="CDD" id="cd02440">
    <property type="entry name" value="AdoMet_MTases"/>
    <property type="match status" value="1"/>
</dbReference>
<dbReference type="InterPro" id="IPR004033">
    <property type="entry name" value="UbiE/COQ5_MeTrFase"/>
</dbReference>
<evidence type="ECO:0000256" key="5">
    <source>
        <dbReference type="ARBA" id="ARBA00046387"/>
    </source>
</evidence>
<dbReference type="Proteomes" id="UP001605036">
    <property type="component" value="Unassembled WGS sequence"/>
</dbReference>
<dbReference type="NCBIfam" id="TIGR01934">
    <property type="entry name" value="MenG_MenH_UbiE"/>
    <property type="match status" value="1"/>
</dbReference>
<organism evidence="8 9">
    <name type="scientific">Riccia fluitans</name>
    <dbReference type="NCBI Taxonomy" id="41844"/>
    <lineage>
        <taxon>Eukaryota</taxon>
        <taxon>Viridiplantae</taxon>
        <taxon>Streptophyta</taxon>
        <taxon>Embryophyta</taxon>
        <taxon>Marchantiophyta</taxon>
        <taxon>Marchantiopsida</taxon>
        <taxon>Marchantiidae</taxon>
        <taxon>Marchantiales</taxon>
        <taxon>Ricciaceae</taxon>
        <taxon>Riccia</taxon>
    </lineage>
</organism>
<dbReference type="SUPFAM" id="SSF53335">
    <property type="entry name" value="S-adenosyl-L-methionine-dependent methyltransferases"/>
    <property type="match status" value="1"/>
</dbReference>
<comment type="pathway">
    <text evidence="6">Cofactor biosynthesis; ubiquinone biosynthesis.</text>
</comment>
<evidence type="ECO:0000256" key="7">
    <source>
        <dbReference type="SAM" id="MobiDB-lite"/>
    </source>
</evidence>
<keyword evidence="6" id="KW-0472">Membrane</keyword>
<proteinExistence type="inferred from homology"/>
<protein>
    <recommendedName>
        <fullName evidence="6">2-methoxy-6-polyprenyl-1,4-benzoquinol methylase, mitochondrial</fullName>
        <ecNumber evidence="6">2.1.1.201</ecNumber>
    </recommendedName>
    <alternativeName>
        <fullName evidence="6">Ubiquinone biosynthesis methyltransferase COQ5</fullName>
    </alternativeName>
</protein>
<dbReference type="Pfam" id="PF01209">
    <property type="entry name" value="Ubie_methyltran"/>
    <property type="match status" value="1"/>
</dbReference>
<feature type="region of interest" description="Disordered" evidence="7">
    <location>
        <begin position="22"/>
        <end position="42"/>
    </location>
</feature>
<comment type="subunit">
    <text evidence="5">Component of a multi-subunit COQ enzyme complex, composed of at least COQ3, COQ4, COQ5, COQ6, COQ7 and COQ9. Interacts with PYURF; the interaction is direct, stabilizes COQ5 protein and associates PYURF with COQ enzyme complex.</text>
</comment>
<keyword evidence="3 6" id="KW-0831">Ubiquinone biosynthesis</keyword>
<comment type="similarity">
    <text evidence="6">Belongs to the class I-like SAM-binding methyltransferase superfamily. MenG/UbiE family.</text>
</comment>
<dbReference type="EC" id="2.1.1.201" evidence="6"/>
<keyword evidence="9" id="KW-1185">Reference proteome</keyword>
<evidence type="ECO:0000313" key="8">
    <source>
        <dbReference type="EMBL" id="KAL2623414.1"/>
    </source>
</evidence>
<dbReference type="PANTHER" id="PTHR43591">
    <property type="entry name" value="METHYLTRANSFERASE"/>
    <property type="match status" value="1"/>
</dbReference>
<dbReference type="AlphaFoldDB" id="A0ABD1Y9H8"/>
<keyword evidence="4 6" id="KW-0949">S-adenosyl-L-methionine</keyword>
<name>A0ABD1Y9H8_9MARC</name>
<dbReference type="Gene3D" id="3.40.50.150">
    <property type="entry name" value="Vaccinia Virus protein VP39"/>
    <property type="match status" value="1"/>
</dbReference>
<keyword evidence="6" id="KW-0999">Mitochondrion inner membrane</keyword>
<dbReference type="GO" id="GO:0008425">
    <property type="term" value="F:2-methoxy-6-polyprenyl-1,4-benzoquinol methyltransferase activity"/>
    <property type="evidence" value="ECO:0007669"/>
    <property type="project" value="UniProtKB-UniRule"/>
</dbReference>
<feature type="binding site" evidence="6">
    <location>
        <position position="103"/>
    </location>
    <ligand>
        <name>S-adenosyl-L-methionine</name>
        <dbReference type="ChEBI" id="CHEBI:59789"/>
    </ligand>
</feature>
<evidence type="ECO:0000256" key="1">
    <source>
        <dbReference type="ARBA" id="ARBA00022603"/>
    </source>
</evidence>
<dbReference type="GO" id="GO:0031314">
    <property type="term" value="C:extrinsic component of mitochondrial inner membrane"/>
    <property type="evidence" value="ECO:0007669"/>
    <property type="project" value="UniProtKB-UniRule"/>
</dbReference>
<keyword evidence="2 6" id="KW-0808">Transferase</keyword>
<evidence type="ECO:0000313" key="9">
    <source>
        <dbReference type="Proteomes" id="UP001605036"/>
    </source>
</evidence>
<dbReference type="PANTHER" id="PTHR43591:SF24">
    <property type="entry name" value="2-METHOXY-6-POLYPRENYL-1,4-BENZOQUINOL METHYLASE, MITOCHONDRIAL"/>
    <property type="match status" value="1"/>
</dbReference>
<dbReference type="PROSITE" id="PS01183">
    <property type="entry name" value="UBIE_1"/>
    <property type="match status" value="1"/>
</dbReference>
<comment type="function">
    <text evidence="6">Methyltransferase required for the conversion of 2-polyprenyl-6-methoxy-1,4-benzoquinol (DDMQH2) to 2-polyprenyl-3-methyl-6-methoxy-1,4-benzoquinol (DMQH2).</text>
</comment>
<dbReference type="InterPro" id="IPR023576">
    <property type="entry name" value="UbiE/COQ5_MeTrFase_CS"/>
</dbReference>
<sequence>MAVRELARRISRNPPRISIRFLQPRHSSSSSSPSSHATSFGFRQVSEEQKGKLVGDVFKSVASKYDLMNDLMSLGLHRLWKDRLVSKLRPFPGMQHLDVAGGTGDVAFDVLEAINRVEQRSLQVLPRDADEEDETRVYVCDINPSMLEVGKERAKKRGLAGLPSLKWVEGNAEQLEFKDESMDGYTIAFGIRNVTHIDKALKEAYRVLKKGGRFLCLELSHVSTPGFKQIYDLYSFAVIPAVGEYVAGDRNSYQYLVESARKFPPQERFASMISEAGFQDVQYENLIMELHYWQNLSKEQHLTFCKVFSSQSGDYATGPSQIFGSDLGSD</sequence>
<dbReference type="InterPro" id="IPR029063">
    <property type="entry name" value="SAM-dependent_MTases_sf"/>
</dbReference>
<evidence type="ECO:0000256" key="6">
    <source>
        <dbReference type="HAMAP-Rule" id="MF_03191"/>
    </source>
</evidence>